<gene>
    <name evidence="2" type="ORF">SETIT_2G328000v2</name>
</gene>
<dbReference type="PANTHER" id="PTHR33165">
    <property type="entry name" value="F-BOX DOMAIN CONTAINING PROTEIN-LIKE-RELATED"/>
    <property type="match status" value="1"/>
</dbReference>
<feature type="region of interest" description="Disordered" evidence="1">
    <location>
        <begin position="474"/>
        <end position="565"/>
    </location>
</feature>
<accession>A0A368Q5P5</accession>
<dbReference type="AlphaFoldDB" id="A0A368Q5P5"/>
<organism evidence="2">
    <name type="scientific">Setaria italica</name>
    <name type="common">Foxtail millet</name>
    <name type="synonym">Panicum italicum</name>
    <dbReference type="NCBI Taxonomy" id="4555"/>
    <lineage>
        <taxon>Eukaryota</taxon>
        <taxon>Viridiplantae</taxon>
        <taxon>Streptophyta</taxon>
        <taxon>Embryophyta</taxon>
        <taxon>Tracheophyta</taxon>
        <taxon>Spermatophyta</taxon>
        <taxon>Magnoliopsida</taxon>
        <taxon>Liliopsida</taxon>
        <taxon>Poales</taxon>
        <taxon>Poaceae</taxon>
        <taxon>PACMAD clade</taxon>
        <taxon>Panicoideae</taxon>
        <taxon>Panicodae</taxon>
        <taxon>Paniceae</taxon>
        <taxon>Cenchrinae</taxon>
        <taxon>Setaria</taxon>
    </lineage>
</organism>
<protein>
    <submittedName>
        <fullName evidence="2">Uncharacterized protein</fullName>
    </submittedName>
</protein>
<dbReference type="PANTHER" id="PTHR33165:SF35">
    <property type="entry name" value="DUF295 DOMAIN-CONTAINING PROTEIN"/>
    <property type="match status" value="1"/>
</dbReference>
<sequence length="565" mass="59117">MAADWSSLPSDLVRRIGDCLLATNDIDCYMEMRAPSATAGAPPPPSTHEHKARRWIMLEEESSDCDGQGGDARLFVYASTGRFHRRRVPLLRDRILVAASDGLLLLGDKSYPRAASVLNPFTGSLLRFSAPIPVGVGRVIASVTNYDPMLVFAFETGSRYDGGEVMCADPTSQRCGEQFFRPVNFNVASLVSHACHAYMVDMEGEVVRSTREEKRCQPSRFSDSEGKALEAVKNTGGRALFLGDRSLSVNADVLPSVDGNCVYYTSGSLLPSSPEGMYRHYLEDGIEEKISGDNVTDSERPFSLVQCRRAAVGATRAGLGCAGAVTTSPASDGVGATGTGAGLGRAWLGRSAVLSSRSWMDPLPASAGCPPWGNRGLPRAAAACSPPPLRSCGSHEVGVCGISSRSGAGSKVALFSSFSPTLVMLWSLLKNGPALFSRMPPKAPRLRLPLLPGPSPEPGHGGLGCRTLAPPLGVLNDYSRTQPNPSQGARAGNSGGSPPAALPATGLCQGAPPSTGAPAGGGGPLGGGLSRALHGRRRHGRWPAGVRPDDGTRTAPGATYDFHAI</sequence>
<name>A0A368Q5P5_SETIT</name>
<reference evidence="2" key="1">
    <citation type="journal article" date="2012" name="Nat. Biotechnol.">
        <title>Reference genome sequence of the model plant Setaria.</title>
        <authorList>
            <person name="Bennetzen J.L."/>
            <person name="Schmutz J."/>
            <person name="Wang H."/>
            <person name="Percifield R."/>
            <person name="Hawkins J."/>
            <person name="Pontaroli A.C."/>
            <person name="Estep M."/>
            <person name="Feng L."/>
            <person name="Vaughn J.N."/>
            <person name="Grimwood J."/>
            <person name="Jenkins J."/>
            <person name="Barry K."/>
            <person name="Lindquist E."/>
            <person name="Hellsten U."/>
            <person name="Deshpande S."/>
            <person name="Wang X."/>
            <person name="Wu X."/>
            <person name="Mitros T."/>
            <person name="Triplett J."/>
            <person name="Yang X."/>
            <person name="Ye C.Y."/>
            <person name="Mauro-Herrera M."/>
            <person name="Wang L."/>
            <person name="Li P."/>
            <person name="Sharma M."/>
            <person name="Sharma R."/>
            <person name="Ronald P.C."/>
            <person name="Panaud O."/>
            <person name="Kellogg E.A."/>
            <person name="Brutnell T.P."/>
            <person name="Doust A.N."/>
            <person name="Tuskan G.A."/>
            <person name="Rokhsar D."/>
            <person name="Devos K.M."/>
        </authorList>
    </citation>
    <scope>NUCLEOTIDE SEQUENCE [LARGE SCALE GENOMIC DNA]</scope>
    <source>
        <strain evidence="2">Yugu1</strain>
    </source>
</reference>
<dbReference type="EMBL" id="CM003529">
    <property type="protein sequence ID" value="RCV13193.1"/>
    <property type="molecule type" value="Genomic_DNA"/>
</dbReference>
<dbReference type="OrthoDB" id="692212at2759"/>
<proteinExistence type="predicted"/>
<feature type="compositionally biased region" description="Polar residues" evidence="1">
    <location>
        <begin position="478"/>
        <end position="487"/>
    </location>
</feature>
<evidence type="ECO:0000256" key="1">
    <source>
        <dbReference type="SAM" id="MobiDB-lite"/>
    </source>
</evidence>
<reference evidence="2" key="2">
    <citation type="submission" date="2015-07" db="EMBL/GenBank/DDBJ databases">
        <authorList>
            <person name="Noorani M."/>
        </authorList>
    </citation>
    <scope>NUCLEOTIDE SEQUENCE</scope>
    <source>
        <strain evidence="2">Yugu1</strain>
    </source>
</reference>
<feature type="compositionally biased region" description="Gly residues" evidence="1">
    <location>
        <begin position="518"/>
        <end position="529"/>
    </location>
</feature>
<evidence type="ECO:0000313" key="2">
    <source>
        <dbReference type="EMBL" id="RCV13193.1"/>
    </source>
</evidence>